<name>A0A9W8DPC5_9FUNG</name>
<gene>
    <name evidence="1" type="ORF">H4219_005421</name>
</gene>
<comment type="caution">
    <text evidence="1">The sequence shown here is derived from an EMBL/GenBank/DDBJ whole genome shotgun (WGS) entry which is preliminary data.</text>
</comment>
<protein>
    <submittedName>
        <fullName evidence="1">Uncharacterized protein</fullName>
    </submittedName>
</protein>
<dbReference type="OrthoDB" id="5724415at2759"/>
<organism evidence="1 2">
    <name type="scientific">Mycoemilia scoparia</name>
    <dbReference type="NCBI Taxonomy" id="417184"/>
    <lineage>
        <taxon>Eukaryota</taxon>
        <taxon>Fungi</taxon>
        <taxon>Fungi incertae sedis</taxon>
        <taxon>Zoopagomycota</taxon>
        <taxon>Kickxellomycotina</taxon>
        <taxon>Kickxellomycetes</taxon>
        <taxon>Kickxellales</taxon>
        <taxon>Kickxellaceae</taxon>
        <taxon>Mycoemilia</taxon>
    </lineage>
</organism>
<dbReference type="Proteomes" id="UP001150538">
    <property type="component" value="Unassembled WGS sequence"/>
</dbReference>
<dbReference type="AlphaFoldDB" id="A0A9W8DPC5"/>
<sequence>MSMLTVNQINSSIRKTAYELINRSRVHSTERSIAIFDYIINRSDHRGHIRPLFVSEPQRVLKGVLKNLSLAHQSASSGQKSALLAIAAPFVGMSILKQEYQFQFSKKQFSLAKEKAERGDFSLAPYKRTTPPSRQSVSEAKKAIYEKMVAEHPEYKVALSTFYKYCPKNFKPPVKKTDMCPVCTQGEKIEQQISSLPATHPQMKQLEESYQ</sequence>
<reference evidence="1" key="1">
    <citation type="submission" date="2022-07" db="EMBL/GenBank/DDBJ databases">
        <title>Phylogenomic reconstructions and comparative analyses of Kickxellomycotina fungi.</title>
        <authorList>
            <person name="Reynolds N.K."/>
            <person name="Stajich J.E."/>
            <person name="Barry K."/>
            <person name="Grigoriev I.V."/>
            <person name="Crous P."/>
            <person name="Smith M.E."/>
        </authorList>
    </citation>
    <scope>NUCLEOTIDE SEQUENCE</scope>
    <source>
        <strain evidence="1">NBRC 100468</strain>
    </source>
</reference>
<evidence type="ECO:0000313" key="2">
    <source>
        <dbReference type="Proteomes" id="UP001150538"/>
    </source>
</evidence>
<feature type="non-terminal residue" evidence="1">
    <location>
        <position position="211"/>
    </location>
</feature>
<keyword evidence="2" id="KW-1185">Reference proteome</keyword>
<evidence type="ECO:0000313" key="1">
    <source>
        <dbReference type="EMBL" id="KAJ1912922.1"/>
    </source>
</evidence>
<dbReference type="EMBL" id="JANBPU010000301">
    <property type="protein sequence ID" value="KAJ1912922.1"/>
    <property type="molecule type" value="Genomic_DNA"/>
</dbReference>
<proteinExistence type="predicted"/>
<accession>A0A9W8DPC5</accession>